<dbReference type="Gene3D" id="2.60.40.10">
    <property type="entry name" value="Immunoglobulins"/>
    <property type="match status" value="1"/>
</dbReference>
<dbReference type="SMART" id="SM01217">
    <property type="entry name" value="Fn3_like"/>
    <property type="match status" value="1"/>
</dbReference>
<dbReference type="InterPro" id="IPR036962">
    <property type="entry name" value="Glyco_hydro_3_N_sf"/>
</dbReference>
<dbReference type="InterPro" id="IPR002772">
    <property type="entry name" value="Glyco_hydro_3_C"/>
</dbReference>
<evidence type="ECO:0000313" key="5">
    <source>
        <dbReference type="Proteomes" id="UP000005753"/>
    </source>
</evidence>
<reference evidence="4 5" key="2">
    <citation type="submission" date="2012-02" db="EMBL/GenBank/DDBJ databases">
        <title>Improved High-Quality Draft sequence of Eubacterium cellulosolvens 6.</title>
        <authorList>
            <consortium name="US DOE Joint Genome Institute"/>
            <person name="Lucas S."/>
            <person name="Han J."/>
            <person name="Lapidus A."/>
            <person name="Cheng J.-F."/>
            <person name="Goodwin L."/>
            <person name="Pitluck S."/>
            <person name="Peters L."/>
            <person name="Mikhailova N."/>
            <person name="Gu W."/>
            <person name="Detter J.C."/>
            <person name="Han C."/>
            <person name="Tapia R."/>
            <person name="Land M."/>
            <person name="Hauser L."/>
            <person name="Kyrpides N."/>
            <person name="Ivanova N."/>
            <person name="Pagani I."/>
            <person name="Johnson E."/>
            <person name="Mukhopadhyay B."/>
            <person name="Anderson I."/>
            <person name="Woyke T."/>
        </authorList>
    </citation>
    <scope>NUCLEOTIDE SEQUENCE [LARGE SCALE GENOMIC DNA]</scope>
    <source>
        <strain evidence="4 5">6</strain>
    </source>
</reference>
<dbReference type="Pfam" id="PF14310">
    <property type="entry name" value="Fn3-like"/>
    <property type="match status" value="1"/>
</dbReference>
<dbReference type="PRINTS" id="PR00133">
    <property type="entry name" value="GLHYDRLASE3"/>
</dbReference>
<dbReference type="GO" id="GO:0004553">
    <property type="term" value="F:hydrolase activity, hydrolyzing O-glycosyl compounds"/>
    <property type="evidence" value="ECO:0007669"/>
    <property type="project" value="InterPro"/>
</dbReference>
<protein>
    <submittedName>
        <fullName evidence="4">Beta-glucosidase-like glycosyl hydrolase</fullName>
    </submittedName>
</protein>
<comment type="similarity">
    <text evidence="1">Belongs to the glycosyl hydrolase 3 family.</text>
</comment>
<sequence>MYKVEEKQSFFDKCREVAAEGAVLLKNEDHLLPLDGGKVSVFGRIQIDYYRSGTGSGGAVHVARKINLIDGLRAQENLEVNEELAAVYEAWVKENPFDDGGGGWAAEPWFQKEMPLTEEIVRKARAFSDKAVVVIGRTAGEDVDNINAPGGYLLTEEEKRMLRLVTAEYENTVLLLNVANIIDMNFLKDPAYLGHIKSVLYVWQGGQEGGLAAADVISGRVTPSGKLTDTIAIDLADYPSDANFADPEKSFYKEDIYVGYRYFETFAKDRVLYPFGYGMSYTDFALQKMRCEIRKGDEGAASDVIRITVKVANTGAYKGKETLQVYYSAPQGTLGQPVLQLAAFAKTELLSPGESADLELEFPVSRMASFDDSGVAGYRNAWVLEAGRYGFYVGTSVRSVTEVLPEGQEGYTVNETICLEQLSEACAPELAFDRLRPVRKEDGTFEKTWSPVPLRTTDLYREIQEAMPEEIPMTGDKGYKLMDVREGRVSMDAFLGQLSRGDLVTIVRGEGMCSAKVTPGTASCFGGVSDSLLEKGIPVGCCSDGPSGIRQDNGEKATQMPIGTLLACTWNPQLVTELYEEEGKELFEKKIDTLLGPGMNIHRHPLNGRNFEYFSEDPYLTGIFACACVSGIQKGGSDATIKHLACNNQELARRTGDFIVSGRALREIYLKAFEMAVKNGANSVMTAYNMLNGHHACANYELTTKILRDEWGYTGQVMSDWFTYINDVYEGGEENVTDTASMVRAQNDLYMCVNNDGAETNAWNDNLDEYLDSGRLTIAELQRCARNILGFLLHSPCMNREIYQGSPIYSYEPDASLAAEAPAAVENAGGVIRFTVNENDGNVFEVLEDGMFHVIGAASFRALRTAQSAAVVTVNGEDAPMFTMSGEMTDQVFSHKFARFRLKKGRYRMCCKVTKIGLKFDYIEMRRI</sequence>
<dbReference type="Pfam" id="PF00933">
    <property type="entry name" value="Glyco_hydro_3"/>
    <property type="match status" value="1"/>
</dbReference>
<dbReference type="InterPro" id="IPR026891">
    <property type="entry name" value="Fn3-like"/>
</dbReference>
<dbReference type="Gene3D" id="3.40.50.1700">
    <property type="entry name" value="Glycoside hydrolase family 3 C-terminal domain"/>
    <property type="match status" value="1"/>
</dbReference>
<keyword evidence="2 4" id="KW-0378">Hydrolase</keyword>
<dbReference type="EMBL" id="CM001487">
    <property type="protein sequence ID" value="EIM57737.1"/>
    <property type="molecule type" value="Genomic_DNA"/>
</dbReference>
<dbReference type="OrthoDB" id="98455at2"/>
<dbReference type="Gene3D" id="3.20.20.300">
    <property type="entry name" value="Glycoside hydrolase, family 3, N-terminal domain"/>
    <property type="match status" value="1"/>
</dbReference>
<gene>
    <name evidence="4" type="ORF">EubceDRAFT1_1963</name>
</gene>
<dbReference type="PANTHER" id="PTHR42715:SF10">
    <property type="entry name" value="BETA-GLUCOSIDASE"/>
    <property type="match status" value="1"/>
</dbReference>
<dbReference type="PANTHER" id="PTHR42715">
    <property type="entry name" value="BETA-GLUCOSIDASE"/>
    <property type="match status" value="1"/>
</dbReference>
<name>I5AVB4_EUBC6</name>
<dbReference type="InterPro" id="IPR001764">
    <property type="entry name" value="Glyco_hydro_3_N"/>
</dbReference>
<dbReference type="SUPFAM" id="SSF52279">
    <property type="entry name" value="Beta-D-glucan exohydrolase, C-terminal domain"/>
    <property type="match status" value="1"/>
</dbReference>
<dbReference type="Proteomes" id="UP000005753">
    <property type="component" value="Chromosome"/>
</dbReference>
<feature type="domain" description="Fibronectin type III-like" evidence="3">
    <location>
        <begin position="321"/>
        <end position="397"/>
    </location>
</feature>
<dbReference type="STRING" id="633697.EubceDRAFT1_1963"/>
<evidence type="ECO:0000256" key="2">
    <source>
        <dbReference type="ARBA" id="ARBA00022801"/>
    </source>
</evidence>
<dbReference type="Pfam" id="PF01915">
    <property type="entry name" value="Glyco_hydro_3_C"/>
    <property type="match status" value="1"/>
</dbReference>
<dbReference type="AlphaFoldDB" id="I5AVB4"/>
<reference evidence="4 5" key="1">
    <citation type="submission" date="2010-08" db="EMBL/GenBank/DDBJ databases">
        <authorList>
            <consortium name="US DOE Joint Genome Institute (JGI-PGF)"/>
            <person name="Lucas S."/>
            <person name="Copeland A."/>
            <person name="Lapidus A."/>
            <person name="Cheng J.-F."/>
            <person name="Bruce D."/>
            <person name="Goodwin L."/>
            <person name="Pitluck S."/>
            <person name="Land M.L."/>
            <person name="Hauser L."/>
            <person name="Chang Y.-J."/>
            <person name="Anderson I.J."/>
            <person name="Johnson E."/>
            <person name="Mulhopadhyay B."/>
            <person name="Kyrpides N."/>
            <person name="Woyke T.J."/>
        </authorList>
    </citation>
    <scope>NUCLEOTIDE SEQUENCE [LARGE SCALE GENOMIC DNA]</scope>
    <source>
        <strain evidence="4 5">6</strain>
    </source>
</reference>
<dbReference type="HOGENOM" id="CLU_005235_0_0_9"/>
<organism evidence="4 5">
    <name type="scientific">Eubacterium cellulosolvens (strain ATCC 43171 / JCM 9499 / 6)</name>
    <name type="common">Cillobacterium cellulosolvens</name>
    <dbReference type="NCBI Taxonomy" id="633697"/>
    <lineage>
        <taxon>Bacteria</taxon>
        <taxon>Bacillati</taxon>
        <taxon>Bacillota</taxon>
        <taxon>Clostridia</taxon>
        <taxon>Eubacteriales</taxon>
        <taxon>Eubacteriaceae</taxon>
        <taxon>Eubacterium</taxon>
    </lineage>
</organism>
<dbReference type="InterPro" id="IPR017853">
    <property type="entry name" value="GH"/>
</dbReference>
<evidence type="ECO:0000313" key="4">
    <source>
        <dbReference type="EMBL" id="EIM57737.1"/>
    </source>
</evidence>
<dbReference type="InterPro" id="IPR013783">
    <property type="entry name" value="Ig-like_fold"/>
</dbReference>
<dbReference type="InterPro" id="IPR050288">
    <property type="entry name" value="Cellulose_deg_GH3"/>
</dbReference>
<keyword evidence="5" id="KW-1185">Reference proteome</keyword>
<accession>I5AVB4</accession>
<dbReference type="GO" id="GO:0005975">
    <property type="term" value="P:carbohydrate metabolic process"/>
    <property type="evidence" value="ECO:0007669"/>
    <property type="project" value="InterPro"/>
</dbReference>
<evidence type="ECO:0000259" key="3">
    <source>
        <dbReference type="SMART" id="SM01217"/>
    </source>
</evidence>
<dbReference type="SUPFAM" id="SSF51445">
    <property type="entry name" value="(Trans)glycosidases"/>
    <property type="match status" value="1"/>
</dbReference>
<dbReference type="InterPro" id="IPR036881">
    <property type="entry name" value="Glyco_hydro_3_C_sf"/>
</dbReference>
<dbReference type="eggNOG" id="COG1472">
    <property type="taxonomic scope" value="Bacteria"/>
</dbReference>
<evidence type="ECO:0000256" key="1">
    <source>
        <dbReference type="ARBA" id="ARBA00005336"/>
    </source>
</evidence>
<proteinExistence type="inferred from homology"/>